<evidence type="ECO:0000313" key="2">
    <source>
        <dbReference type="Proteomes" id="UP001221757"/>
    </source>
</evidence>
<gene>
    <name evidence="1" type="ORF">B0H17DRAFT_1211156</name>
</gene>
<dbReference type="Proteomes" id="UP001221757">
    <property type="component" value="Unassembled WGS sequence"/>
</dbReference>
<name>A0AAD7G801_MYCRO</name>
<protein>
    <submittedName>
        <fullName evidence="1">Uncharacterized protein</fullName>
    </submittedName>
</protein>
<dbReference type="EMBL" id="JARKIE010000220">
    <property type="protein sequence ID" value="KAJ7664800.1"/>
    <property type="molecule type" value="Genomic_DNA"/>
</dbReference>
<proteinExistence type="predicted"/>
<keyword evidence="2" id="KW-1185">Reference proteome</keyword>
<sequence length="224" mass="25038">MDGAAETPLTSNTILQQLMEVLPSYLPLLPAQPQIHSTHSPVANDTLNPCLANSAVPCLSPTSLFFNDLFLLEPNPLNDSFFSDSFLNDSFLPESDPLFLPESNPSNNSFFNNLFLSESDPSNDSFFNNLFLPKSNFPSNDSFLLANTHASPHNYEFDSLFCHLAASPTDGLYLAHSVLAFWNEPKRPAVTRQQHIIPMLRYEQQELIRKLHVAVTAGWVPYPV</sequence>
<evidence type="ECO:0000313" key="1">
    <source>
        <dbReference type="EMBL" id="KAJ7664800.1"/>
    </source>
</evidence>
<comment type="caution">
    <text evidence="1">The sequence shown here is derived from an EMBL/GenBank/DDBJ whole genome shotgun (WGS) entry which is preliminary data.</text>
</comment>
<reference evidence="1" key="1">
    <citation type="submission" date="2023-03" db="EMBL/GenBank/DDBJ databases">
        <title>Massive genome expansion in bonnet fungi (Mycena s.s.) driven by repeated elements and novel gene families across ecological guilds.</title>
        <authorList>
            <consortium name="Lawrence Berkeley National Laboratory"/>
            <person name="Harder C.B."/>
            <person name="Miyauchi S."/>
            <person name="Viragh M."/>
            <person name="Kuo A."/>
            <person name="Thoen E."/>
            <person name="Andreopoulos B."/>
            <person name="Lu D."/>
            <person name="Skrede I."/>
            <person name="Drula E."/>
            <person name="Henrissat B."/>
            <person name="Morin E."/>
            <person name="Kohler A."/>
            <person name="Barry K."/>
            <person name="LaButti K."/>
            <person name="Morin E."/>
            <person name="Salamov A."/>
            <person name="Lipzen A."/>
            <person name="Mereny Z."/>
            <person name="Hegedus B."/>
            <person name="Baldrian P."/>
            <person name="Stursova M."/>
            <person name="Weitz H."/>
            <person name="Taylor A."/>
            <person name="Grigoriev I.V."/>
            <person name="Nagy L.G."/>
            <person name="Martin F."/>
            <person name="Kauserud H."/>
        </authorList>
    </citation>
    <scope>NUCLEOTIDE SEQUENCE</scope>
    <source>
        <strain evidence="1">CBHHK067</strain>
    </source>
</reference>
<accession>A0AAD7G801</accession>
<dbReference type="AlphaFoldDB" id="A0AAD7G801"/>
<organism evidence="1 2">
    <name type="scientific">Mycena rosella</name>
    <name type="common">Pink bonnet</name>
    <name type="synonym">Agaricus rosellus</name>
    <dbReference type="NCBI Taxonomy" id="1033263"/>
    <lineage>
        <taxon>Eukaryota</taxon>
        <taxon>Fungi</taxon>
        <taxon>Dikarya</taxon>
        <taxon>Basidiomycota</taxon>
        <taxon>Agaricomycotina</taxon>
        <taxon>Agaricomycetes</taxon>
        <taxon>Agaricomycetidae</taxon>
        <taxon>Agaricales</taxon>
        <taxon>Marasmiineae</taxon>
        <taxon>Mycenaceae</taxon>
        <taxon>Mycena</taxon>
    </lineage>
</organism>